<accession>A0A9Q1I6Q6</accession>
<organism evidence="7 8">
    <name type="scientific">Conger conger</name>
    <name type="common">Conger eel</name>
    <name type="synonym">Muraena conger</name>
    <dbReference type="NCBI Taxonomy" id="82655"/>
    <lineage>
        <taxon>Eukaryota</taxon>
        <taxon>Metazoa</taxon>
        <taxon>Chordata</taxon>
        <taxon>Craniata</taxon>
        <taxon>Vertebrata</taxon>
        <taxon>Euteleostomi</taxon>
        <taxon>Actinopterygii</taxon>
        <taxon>Neopterygii</taxon>
        <taxon>Teleostei</taxon>
        <taxon>Anguilliformes</taxon>
        <taxon>Congridae</taxon>
        <taxon>Conger</taxon>
    </lineage>
</organism>
<evidence type="ECO:0000313" key="7">
    <source>
        <dbReference type="EMBL" id="KAJ8283786.1"/>
    </source>
</evidence>
<comment type="caution">
    <text evidence="7">The sequence shown here is derived from an EMBL/GenBank/DDBJ whole genome shotgun (WGS) entry which is preliminary data.</text>
</comment>
<proteinExistence type="inferred from homology"/>
<dbReference type="Proteomes" id="UP001152803">
    <property type="component" value="Unassembled WGS sequence"/>
</dbReference>
<evidence type="ECO:0000256" key="5">
    <source>
        <dbReference type="SAM" id="MobiDB-lite"/>
    </source>
</evidence>
<feature type="region of interest" description="Disordered" evidence="5">
    <location>
        <begin position="1"/>
        <end position="21"/>
    </location>
</feature>
<evidence type="ECO:0000256" key="4">
    <source>
        <dbReference type="SAM" id="Coils"/>
    </source>
</evidence>
<name>A0A9Q1I6Q6_CONCO</name>
<feature type="domain" description="AIG1-type G" evidence="6">
    <location>
        <begin position="365"/>
        <end position="570"/>
    </location>
</feature>
<dbReference type="Gene3D" id="3.40.50.300">
    <property type="entry name" value="P-loop containing nucleotide triphosphate hydrolases"/>
    <property type="match status" value="2"/>
</dbReference>
<reference evidence="7" key="1">
    <citation type="journal article" date="2023" name="Science">
        <title>Genome structures resolve the early diversification of teleost fishes.</title>
        <authorList>
            <person name="Parey E."/>
            <person name="Louis A."/>
            <person name="Montfort J."/>
            <person name="Bouchez O."/>
            <person name="Roques C."/>
            <person name="Iampietro C."/>
            <person name="Lluch J."/>
            <person name="Castinel A."/>
            <person name="Donnadieu C."/>
            <person name="Desvignes T."/>
            <person name="Floi Bucao C."/>
            <person name="Jouanno E."/>
            <person name="Wen M."/>
            <person name="Mejri S."/>
            <person name="Dirks R."/>
            <person name="Jansen H."/>
            <person name="Henkel C."/>
            <person name="Chen W.J."/>
            <person name="Zahm M."/>
            <person name="Cabau C."/>
            <person name="Klopp C."/>
            <person name="Thompson A.W."/>
            <person name="Robinson-Rechavi M."/>
            <person name="Braasch I."/>
            <person name="Lecointre G."/>
            <person name="Bobe J."/>
            <person name="Postlethwait J.H."/>
            <person name="Berthelot C."/>
            <person name="Roest Crollius H."/>
            <person name="Guiguen Y."/>
        </authorList>
    </citation>
    <scope>NUCLEOTIDE SEQUENCE</scope>
    <source>
        <strain evidence="7">Concon-B</strain>
    </source>
</reference>
<dbReference type="GO" id="GO:0005525">
    <property type="term" value="F:GTP binding"/>
    <property type="evidence" value="ECO:0007669"/>
    <property type="project" value="UniProtKB-KW"/>
</dbReference>
<comment type="similarity">
    <text evidence="1">Belongs to the TRAFAC class TrmE-Era-EngA-EngB-Septin-like GTPase superfamily. AIG1/Toc34/Toc159-like paraseptin GTPase family. IAN subfamily.</text>
</comment>
<dbReference type="PROSITE" id="PS51720">
    <property type="entry name" value="G_AIG1"/>
    <property type="match status" value="2"/>
</dbReference>
<keyword evidence="4" id="KW-0175">Coiled coil</keyword>
<dbReference type="CDD" id="cd01852">
    <property type="entry name" value="AIG1"/>
    <property type="match status" value="1"/>
</dbReference>
<dbReference type="EMBL" id="JAFJMO010000002">
    <property type="protein sequence ID" value="KAJ8283786.1"/>
    <property type="molecule type" value="Genomic_DNA"/>
</dbReference>
<keyword evidence="8" id="KW-1185">Reference proteome</keyword>
<dbReference type="InterPro" id="IPR045058">
    <property type="entry name" value="GIMA/IAN/Toc"/>
</dbReference>
<evidence type="ECO:0000256" key="1">
    <source>
        <dbReference type="ARBA" id="ARBA00008535"/>
    </source>
</evidence>
<keyword evidence="3" id="KW-0342">GTP-binding</keyword>
<dbReference type="InterPro" id="IPR006703">
    <property type="entry name" value="G_AIG1"/>
</dbReference>
<gene>
    <name evidence="7" type="ORF">COCON_G00026360</name>
</gene>
<evidence type="ECO:0000256" key="2">
    <source>
        <dbReference type="ARBA" id="ARBA00022741"/>
    </source>
</evidence>
<dbReference type="AlphaFoldDB" id="A0A9Q1I6Q6"/>
<dbReference type="FunFam" id="3.40.50.300:FF:000366">
    <property type="entry name" value="GTPase, IMAP family member 2"/>
    <property type="match status" value="1"/>
</dbReference>
<dbReference type="InterPro" id="IPR027417">
    <property type="entry name" value="P-loop_NTPase"/>
</dbReference>
<feature type="domain" description="AIG1-type G" evidence="6">
    <location>
        <begin position="45"/>
        <end position="243"/>
    </location>
</feature>
<dbReference type="OrthoDB" id="8954335at2759"/>
<protein>
    <recommendedName>
        <fullName evidence="6">AIG1-type G domain-containing protein</fullName>
    </recommendedName>
</protein>
<feature type="region of interest" description="Disordered" evidence="5">
    <location>
        <begin position="233"/>
        <end position="263"/>
    </location>
</feature>
<keyword evidence="2" id="KW-0547">Nucleotide-binding</keyword>
<sequence>MLENKWHNKSAAEREEKRRERAREITVTSIEGNMTEEWNNCPPGTPELRLVLLGSIGCGKTLSGDTLLGQRSQASGSQCPKTCQLRQGMSEGRRLSLVEAPRWYWSGGQVEAGVKQETMRALSLSEPGPHAFLILIPVGEFTDVERRVPSELEKVFGNGALRHALVLLTCGDYLIGKEVEEYLAGEDPGLREVVNQCGGRYHTFNNRRPQDRLQVRSLLDKLERMVQENGGCYLPSTTRRRVEDRAISREEQEDRTLLTERESQLEERVNLRNVGNRLQAQLPEELPTAQPDSQPEAPEETPRSPLQRSPSYRLTADGALLSQMTEAKNGKNFVNTCHHHISSFSESPASPTSSSSSLSPSSPQASELRLVLLGRTGAGKSAAGNTILGREEFLSQDNSVASVTQNCEKKKGTVAGRRVAVVDTPDWFRSELPPDEVRRQVSNCVALSAPGPHSFLLCVPVDQPAKLELEALAALEAVFGRDAVRKYTTVLFTHSDRLKDGGGVEEYIITQRKDLLQLVEWCGDRYHVLERSGRAGEGGRSVLDLLEKVEQTVRENGDSCYSCALFQEAESRVRQRQAEIVRERRESERERESGGTESVQVQAREQEKCLVPSTSLYSVQEMVEEERERCLTPSSKLSSVQEMMEAERERCLMPSSRLSSVQEMVEEEQEQERAREEAENSVHDLKVDALPSLSPSSSSSSFVRSVWDKVVAGAGRVPKLVAGGALLGGAVGVFFGGPLGGVVGATAGSVASEVGRRKYSQKNKTE</sequence>
<dbReference type="PANTHER" id="PTHR10903:SF167">
    <property type="entry name" value="GTPASE IMAP FAMILY MEMBER 6-RELATED"/>
    <property type="match status" value="1"/>
</dbReference>
<evidence type="ECO:0000256" key="3">
    <source>
        <dbReference type="ARBA" id="ARBA00023134"/>
    </source>
</evidence>
<feature type="compositionally biased region" description="Basic and acidic residues" evidence="5">
    <location>
        <begin position="240"/>
        <end position="263"/>
    </location>
</feature>
<evidence type="ECO:0000259" key="6">
    <source>
        <dbReference type="PROSITE" id="PS51720"/>
    </source>
</evidence>
<dbReference type="PANTHER" id="PTHR10903">
    <property type="entry name" value="GTPASE, IMAP FAMILY MEMBER-RELATED"/>
    <property type="match status" value="1"/>
</dbReference>
<dbReference type="SUPFAM" id="SSF52540">
    <property type="entry name" value="P-loop containing nucleoside triphosphate hydrolases"/>
    <property type="match status" value="2"/>
</dbReference>
<dbReference type="Pfam" id="PF04548">
    <property type="entry name" value="AIG1"/>
    <property type="match status" value="2"/>
</dbReference>
<feature type="region of interest" description="Disordered" evidence="5">
    <location>
        <begin position="282"/>
        <end position="311"/>
    </location>
</feature>
<dbReference type="FunFam" id="3.40.50.300:FF:002274">
    <property type="entry name" value="Si:dkeyp-69e1.8"/>
    <property type="match status" value="1"/>
</dbReference>
<evidence type="ECO:0000313" key="8">
    <source>
        <dbReference type="Proteomes" id="UP001152803"/>
    </source>
</evidence>
<feature type="region of interest" description="Disordered" evidence="5">
    <location>
        <begin position="582"/>
        <end position="604"/>
    </location>
</feature>
<feature type="coiled-coil region" evidence="4">
    <location>
        <begin position="661"/>
        <end position="688"/>
    </location>
</feature>
<feature type="compositionally biased region" description="Basic and acidic residues" evidence="5">
    <location>
        <begin position="582"/>
        <end position="594"/>
    </location>
</feature>
<feature type="region of interest" description="Disordered" evidence="5">
    <location>
        <begin position="342"/>
        <end position="362"/>
    </location>
</feature>